<comment type="caution">
    <text evidence="1">The sequence shown here is derived from an EMBL/GenBank/DDBJ whole genome shotgun (WGS) entry which is preliminary data.</text>
</comment>
<evidence type="ECO:0000313" key="2">
    <source>
        <dbReference type="Proteomes" id="UP000076858"/>
    </source>
</evidence>
<evidence type="ECO:0000313" key="1">
    <source>
        <dbReference type="EMBL" id="KZS19329.1"/>
    </source>
</evidence>
<sequence>MTEPLVCIGSHSSRFCHYLVKTRGSHQYSQLDVWDGKKVWKGNIGEGLL</sequence>
<dbReference type="AlphaFoldDB" id="A0A162Q1Y1"/>
<organism evidence="1 2">
    <name type="scientific">Daphnia magna</name>
    <dbReference type="NCBI Taxonomy" id="35525"/>
    <lineage>
        <taxon>Eukaryota</taxon>
        <taxon>Metazoa</taxon>
        <taxon>Ecdysozoa</taxon>
        <taxon>Arthropoda</taxon>
        <taxon>Crustacea</taxon>
        <taxon>Branchiopoda</taxon>
        <taxon>Diplostraca</taxon>
        <taxon>Cladocera</taxon>
        <taxon>Anomopoda</taxon>
        <taxon>Daphniidae</taxon>
        <taxon>Daphnia</taxon>
    </lineage>
</organism>
<accession>A0A162Q1Y1</accession>
<dbReference type="Proteomes" id="UP000076858">
    <property type="component" value="Unassembled WGS sequence"/>
</dbReference>
<gene>
    <name evidence="1" type="ORF">APZ42_014219</name>
</gene>
<dbReference type="EMBL" id="LRGB01000389">
    <property type="protein sequence ID" value="KZS19329.1"/>
    <property type="molecule type" value="Genomic_DNA"/>
</dbReference>
<keyword evidence="2" id="KW-1185">Reference proteome</keyword>
<reference evidence="1 2" key="1">
    <citation type="submission" date="2016-03" db="EMBL/GenBank/DDBJ databases">
        <title>EvidentialGene: Evidence-directed Construction of Genes on Genomes.</title>
        <authorList>
            <person name="Gilbert D.G."/>
            <person name="Choi J.-H."/>
            <person name="Mockaitis K."/>
            <person name="Colbourne J."/>
            <person name="Pfrender M."/>
        </authorList>
    </citation>
    <scope>NUCLEOTIDE SEQUENCE [LARGE SCALE GENOMIC DNA]</scope>
    <source>
        <strain evidence="1 2">Xinb3</strain>
        <tissue evidence="1">Complete organism</tissue>
    </source>
</reference>
<proteinExistence type="predicted"/>
<name>A0A162Q1Y1_9CRUS</name>
<protein>
    <submittedName>
        <fullName evidence="1">Uncharacterized protein</fullName>
    </submittedName>
</protein>